<proteinExistence type="predicted"/>
<dbReference type="Pfam" id="PF00589">
    <property type="entry name" value="Phage_integrase"/>
    <property type="match status" value="1"/>
</dbReference>
<organism evidence="3">
    <name type="scientific">marine metagenome</name>
    <dbReference type="NCBI Taxonomy" id="408172"/>
    <lineage>
        <taxon>unclassified sequences</taxon>
        <taxon>metagenomes</taxon>
        <taxon>ecological metagenomes</taxon>
    </lineage>
</organism>
<dbReference type="InterPro" id="IPR013762">
    <property type="entry name" value="Integrase-like_cat_sf"/>
</dbReference>
<dbReference type="CDD" id="cd00796">
    <property type="entry name" value="INT_Rci_Hp1_C"/>
    <property type="match status" value="1"/>
</dbReference>
<reference evidence="3" key="1">
    <citation type="submission" date="2018-05" db="EMBL/GenBank/DDBJ databases">
        <authorList>
            <person name="Lanie J.A."/>
            <person name="Ng W.-L."/>
            <person name="Kazmierczak K.M."/>
            <person name="Andrzejewski T.M."/>
            <person name="Davidsen T.M."/>
            <person name="Wayne K.J."/>
            <person name="Tettelin H."/>
            <person name="Glass J.I."/>
            <person name="Rusch D."/>
            <person name="Podicherti R."/>
            <person name="Tsui H.-C.T."/>
            <person name="Winkler M.E."/>
        </authorList>
    </citation>
    <scope>NUCLEOTIDE SEQUENCE</scope>
</reference>
<feature type="non-terminal residue" evidence="3">
    <location>
        <position position="1"/>
    </location>
</feature>
<gene>
    <name evidence="3" type="ORF">METZ01_LOCUS293392</name>
</gene>
<feature type="domain" description="Tyr recombinase" evidence="2">
    <location>
        <begin position="179"/>
        <end position="353"/>
    </location>
</feature>
<dbReference type="PANTHER" id="PTHR30349">
    <property type="entry name" value="PHAGE INTEGRASE-RELATED"/>
    <property type="match status" value="1"/>
</dbReference>
<dbReference type="EMBL" id="UINC01089438">
    <property type="protein sequence ID" value="SVC40538.1"/>
    <property type="molecule type" value="Genomic_DNA"/>
</dbReference>
<dbReference type="InterPro" id="IPR002104">
    <property type="entry name" value="Integrase_catalytic"/>
</dbReference>
<dbReference type="Gene3D" id="1.10.443.10">
    <property type="entry name" value="Intergrase catalytic core"/>
    <property type="match status" value="1"/>
</dbReference>
<dbReference type="PROSITE" id="PS51898">
    <property type="entry name" value="TYR_RECOMBINASE"/>
    <property type="match status" value="1"/>
</dbReference>
<dbReference type="InterPro" id="IPR011010">
    <property type="entry name" value="DNA_brk_join_enz"/>
</dbReference>
<dbReference type="PANTHER" id="PTHR30349:SF64">
    <property type="entry name" value="PROPHAGE INTEGRASE INTD-RELATED"/>
    <property type="match status" value="1"/>
</dbReference>
<name>A0A382LVH7_9ZZZZ</name>
<dbReference type="InterPro" id="IPR050090">
    <property type="entry name" value="Tyrosine_recombinase_XerCD"/>
</dbReference>
<dbReference type="SUPFAM" id="SSF56349">
    <property type="entry name" value="DNA breaking-rejoining enzymes"/>
    <property type="match status" value="1"/>
</dbReference>
<dbReference type="GO" id="GO:0006310">
    <property type="term" value="P:DNA recombination"/>
    <property type="evidence" value="ECO:0007669"/>
    <property type="project" value="UniProtKB-KW"/>
</dbReference>
<evidence type="ECO:0000259" key="2">
    <source>
        <dbReference type="PROSITE" id="PS51898"/>
    </source>
</evidence>
<protein>
    <recommendedName>
        <fullName evidence="2">Tyr recombinase domain-containing protein</fullName>
    </recommendedName>
</protein>
<sequence>FFFFGSGLFGFPPYSRKAKPNRPFHMSTMLNLPAWKVRGFPVTGGTSMSNEFVRRGGQGVYYANVTYRGIRLRDCLKTVDRNEAQLRIIELKLLVGRGDYQKAKQTFDDLAEKYKPSSERKAIIMRFHLMPEFSGKKISEIDVDTWAFDQAERHPESTCKKHFQVMKELGFELPKVKFKQGKQFNREQILSEEQVLKVINQYVNARYRIVCLISAFSGLRLKNVVHLKRSEVDLNGGWLNIERQSKTGKPVSVPISPNLKKIFKLIKVWPLKNEDRFFPDLKEKPIGVQVGRAFKRAGIPWGSFHHFRHFAACYLINNDVPLEVVRELLGHSDIKSTLVYARLKGEKLQDAVRVFDTNLTQVGSQ</sequence>
<accession>A0A382LVH7</accession>
<evidence type="ECO:0000256" key="1">
    <source>
        <dbReference type="ARBA" id="ARBA00023172"/>
    </source>
</evidence>
<keyword evidence="1" id="KW-0233">DNA recombination</keyword>
<dbReference type="AlphaFoldDB" id="A0A382LVH7"/>
<dbReference type="GO" id="GO:0003677">
    <property type="term" value="F:DNA binding"/>
    <property type="evidence" value="ECO:0007669"/>
    <property type="project" value="InterPro"/>
</dbReference>
<evidence type="ECO:0000313" key="3">
    <source>
        <dbReference type="EMBL" id="SVC40538.1"/>
    </source>
</evidence>
<dbReference type="GO" id="GO:0015074">
    <property type="term" value="P:DNA integration"/>
    <property type="evidence" value="ECO:0007669"/>
    <property type="project" value="InterPro"/>
</dbReference>